<organism evidence="2 3">
    <name type="scientific">Bugula neritina</name>
    <name type="common">Brown bryozoan</name>
    <name type="synonym">Sertularia neritina</name>
    <dbReference type="NCBI Taxonomy" id="10212"/>
    <lineage>
        <taxon>Eukaryota</taxon>
        <taxon>Metazoa</taxon>
        <taxon>Spiralia</taxon>
        <taxon>Lophotrochozoa</taxon>
        <taxon>Bryozoa</taxon>
        <taxon>Gymnolaemata</taxon>
        <taxon>Cheilostomatida</taxon>
        <taxon>Flustrina</taxon>
        <taxon>Buguloidea</taxon>
        <taxon>Bugulidae</taxon>
        <taxon>Bugula</taxon>
    </lineage>
</organism>
<dbReference type="Proteomes" id="UP000593567">
    <property type="component" value="Unassembled WGS sequence"/>
</dbReference>
<reference evidence="2" key="1">
    <citation type="submission" date="2020-06" db="EMBL/GenBank/DDBJ databases">
        <title>Draft genome of Bugula neritina, a colonial animal packing powerful symbionts and potential medicines.</title>
        <authorList>
            <person name="Rayko M."/>
        </authorList>
    </citation>
    <scope>NUCLEOTIDE SEQUENCE [LARGE SCALE GENOMIC DNA]</scope>
    <source>
        <strain evidence="2">Kwan_BN1</strain>
    </source>
</reference>
<comment type="caution">
    <text evidence="2">The sequence shown here is derived from an EMBL/GenBank/DDBJ whole genome shotgun (WGS) entry which is preliminary data.</text>
</comment>
<dbReference type="AlphaFoldDB" id="A0A7J7KHH0"/>
<proteinExistence type="predicted"/>
<accession>A0A7J7KHH0</accession>
<protein>
    <submittedName>
        <fullName evidence="2">Uncharacterized protein</fullName>
    </submittedName>
</protein>
<name>A0A7J7KHH0_BUGNE</name>
<evidence type="ECO:0000313" key="3">
    <source>
        <dbReference type="Proteomes" id="UP000593567"/>
    </source>
</evidence>
<keyword evidence="3" id="KW-1185">Reference proteome</keyword>
<feature type="chain" id="PRO_5029709540" evidence="1">
    <location>
        <begin position="26"/>
        <end position="188"/>
    </location>
</feature>
<gene>
    <name evidence="2" type="ORF">EB796_004035</name>
</gene>
<dbReference type="EMBL" id="VXIV02000533">
    <property type="protein sequence ID" value="KAF6037673.1"/>
    <property type="molecule type" value="Genomic_DNA"/>
</dbReference>
<evidence type="ECO:0000256" key="1">
    <source>
        <dbReference type="SAM" id="SignalP"/>
    </source>
</evidence>
<keyword evidence="1" id="KW-0732">Signal</keyword>
<evidence type="ECO:0000313" key="2">
    <source>
        <dbReference type="EMBL" id="KAF6037673.1"/>
    </source>
</evidence>
<sequence>MEKSEIFQCLALIMALLMINQYADAASVSLEDRLIDNSQINIHILNAYNFSNQYLDLYKDKVESFSIKDICRLKNNDCQRILKAPKDLLMNILADIHREISCCMFQQSIQTDNTSHADNMSHENIATEFLQSNEQTICGVAPEICSLDMTIKTLPTCQEPCPVPISITLCSLARTASYHECMLSRREE</sequence>
<feature type="signal peptide" evidence="1">
    <location>
        <begin position="1"/>
        <end position="25"/>
    </location>
</feature>